<evidence type="ECO:0000256" key="4">
    <source>
        <dbReference type="PROSITE-ProRule" id="PRU00335"/>
    </source>
</evidence>
<protein>
    <submittedName>
        <fullName evidence="6">TetR/AcrR family transcriptional regulator</fullName>
    </submittedName>
</protein>
<dbReference type="EMBL" id="CP162601">
    <property type="protein sequence ID" value="XDK25208.1"/>
    <property type="molecule type" value="Genomic_DNA"/>
</dbReference>
<keyword evidence="3" id="KW-0804">Transcription</keyword>
<name>A0AB39HH51_9VIBR</name>
<dbReference type="PANTHER" id="PTHR47506">
    <property type="entry name" value="TRANSCRIPTIONAL REGULATORY PROTEIN"/>
    <property type="match status" value="1"/>
</dbReference>
<dbReference type="InterPro" id="IPR009057">
    <property type="entry name" value="Homeodomain-like_sf"/>
</dbReference>
<feature type="domain" description="HTH tetR-type" evidence="5">
    <location>
        <begin position="3"/>
        <end position="63"/>
    </location>
</feature>
<dbReference type="SUPFAM" id="SSF46689">
    <property type="entry name" value="Homeodomain-like"/>
    <property type="match status" value="1"/>
</dbReference>
<evidence type="ECO:0000259" key="5">
    <source>
        <dbReference type="PROSITE" id="PS50977"/>
    </source>
</evidence>
<dbReference type="SUPFAM" id="SSF48498">
    <property type="entry name" value="Tetracyclin repressor-like, C-terminal domain"/>
    <property type="match status" value="1"/>
</dbReference>
<keyword evidence="2 4" id="KW-0238">DNA-binding</keyword>
<organism evidence="6">
    <name type="scientific">Vibrio sp. HB236076</name>
    <dbReference type="NCBI Taxonomy" id="3232307"/>
    <lineage>
        <taxon>Bacteria</taxon>
        <taxon>Pseudomonadati</taxon>
        <taxon>Pseudomonadota</taxon>
        <taxon>Gammaproteobacteria</taxon>
        <taxon>Vibrionales</taxon>
        <taxon>Vibrionaceae</taxon>
        <taxon>Vibrio</taxon>
    </lineage>
</organism>
<dbReference type="Gene3D" id="1.10.10.60">
    <property type="entry name" value="Homeodomain-like"/>
    <property type="match status" value="1"/>
</dbReference>
<dbReference type="Pfam" id="PF16925">
    <property type="entry name" value="TetR_C_13"/>
    <property type="match status" value="1"/>
</dbReference>
<dbReference type="RefSeq" id="WP_306101869.1">
    <property type="nucleotide sequence ID" value="NZ_CP162601.1"/>
</dbReference>
<dbReference type="PANTHER" id="PTHR47506:SF10">
    <property type="entry name" value="TRANSCRIPTIONAL REGULATORY PROTEIN"/>
    <property type="match status" value="1"/>
</dbReference>
<dbReference type="GO" id="GO:0003677">
    <property type="term" value="F:DNA binding"/>
    <property type="evidence" value="ECO:0007669"/>
    <property type="project" value="UniProtKB-UniRule"/>
</dbReference>
<reference evidence="6" key="1">
    <citation type="submission" date="2024-07" db="EMBL/GenBank/DDBJ databases">
        <title>Genome Analysis of a Potential Novel Vibrio Species Secreting pH- and Thermo-stable Alginate Lyase and its Application in Producing Alginate Oligosaccharides.</title>
        <authorList>
            <person name="Huang H."/>
            <person name="Bao K."/>
        </authorList>
    </citation>
    <scope>NUCLEOTIDE SEQUENCE</scope>
    <source>
        <strain evidence="6">HB236076</strain>
    </source>
</reference>
<dbReference type="PROSITE" id="PS50977">
    <property type="entry name" value="HTH_TETR_2"/>
    <property type="match status" value="1"/>
</dbReference>
<proteinExistence type="predicted"/>
<evidence type="ECO:0000313" key="6">
    <source>
        <dbReference type="EMBL" id="XDK25208.1"/>
    </source>
</evidence>
<sequence length="192" mass="21820">MIKTDPQIAIEKATELYWEKGFHATSMRALQEKIDMRPGSIYAAFGSKEGLFKRVLEHYADQSLALLATYRQQHESPLQAIKSFVHFAVIERAHTAPNEMCLLVKSISELTEENNADLLATAKQALAQIESAMADFFRAAIEAGEIDAKQDPQSLASMLQVHIIGLRTYRRLCQDKQRMLDMIDHYFAQFDL</sequence>
<dbReference type="InterPro" id="IPR036271">
    <property type="entry name" value="Tet_transcr_reg_TetR-rel_C_sf"/>
</dbReference>
<evidence type="ECO:0000256" key="1">
    <source>
        <dbReference type="ARBA" id="ARBA00023015"/>
    </source>
</evidence>
<evidence type="ECO:0000256" key="2">
    <source>
        <dbReference type="ARBA" id="ARBA00023125"/>
    </source>
</evidence>
<evidence type="ECO:0000256" key="3">
    <source>
        <dbReference type="ARBA" id="ARBA00023163"/>
    </source>
</evidence>
<dbReference type="Pfam" id="PF00440">
    <property type="entry name" value="TetR_N"/>
    <property type="match status" value="1"/>
</dbReference>
<dbReference type="Gene3D" id="1.10.357.10">
    <property type="entry name" value="Tetracycline Repressor, domain 2"/>
    <property type="match status" value="1"/>
</dbReference>
<accession>A0AB39HH51</accession>
<dbReference type="AlphaFoldDB" id="A0AB39HH51"/>
<keyword evidence="1" id="KW-0805">Transcription regulation</keyword>
<feature type="DNA-binding region" description="H-T-H motif" evidence="4">
    <location>
        <begin position="26"/>
        <end position="45"/>
    </location>
</feature>
<dbReference type="InterPro" id="IPR011075">
    <property type="entry name" value="TetR_C"/>
</dbReference>
<dbReference type="KEGG" id="vih:AB0763_00715"/>
<dbReference type="InterPro" id="IPR001647">
    <property type="entry name" value="HTH_TetR"/>
</dbReference>
<gene>
    <name evidence="6" type="ORF">AB0763_00715</name>
</gene>